<evidence type="ECO:0000313" key="2">
    <source>
        <dbReference type="EMBL" id="CAE8610604.1"/>
    </source>
</evidence>
<reference evidence="2" key="1">
    <citation type="submission" date="2021-02" db="EMBL/GenBank/DDBJ databases">
        <authorList>
            <person name="Dougan E. K."/>
            <person name="Rhodes N."/>
            <person name="Thang M."/>
            <person name="Chan C."/>
        </authorList>
    </citation>
    <scope>NUCLEOTIDE SEQUENCE</scope>
</reference>
<dbReference type="AlphaFoldDB" id="A0A813FJ81"/>
<dbReference type="EMBL" id="CAJNNV010024776">
    <property type="protein sequence ID" value="CAE8610604.1"/>
    <property type="molecule type" value="Genomic_DNA"/>
</dbReference>
<accession>A0A813FJ81</accession>
<keyword evidence="3" id="KW-1185">Reference proteome</keyword>
<dbReference type="Proteomes" id="UP000654075">
    <property type="component" value="Unassembled WGS sequence"/>
</dbReference>
<feature type="non-terminal residue" evidence="2">
    <location>
        <position position="96"/>
    </location>
</feature>
<proteinExistence type="predicted"/>
<evidence type="ECO:0000313" key="3">
    <source>
        <dbReference type="Proteomes" id="UP000654075"/>
    </source>
</evidence>
<feature type="region of interest" description="Disordered" evidence="1">
    <location>
        <begin position="1"/>
        <end position="41"/>
    </location>
</feature>
<evidence type="ECO:0000256" key="1">
    <source>
        <dbReference type="SAM" id="MobiDB-lite"/>
    </source>
</evidence>
<comment type="caution">
    <text evidence="2">The sequence shown here is derived from an EMBL/GenBank/DDBJ whole genome shotgun (WGS) entry which is preliminary data.</text>
</comment>
<protein>
    <submittedName>
        <fullName evidence="2">Uncharacterized protein</fullName>
    </submittedName>
</protein>
<gene>
    <name evidence="2" type="ORF">PGLA1383_LOCUS28420</name>
</gene>
<organism evidence="2 3">
    <name type="scientific">Polarella glacialis</name>
    <name type="common">Dinoflagellate</name>
    <dbReference type="NCBI Taxonomy" id="89957"/>
    <lineage>
        <taxon>Eukaryota</taxon>
        <taxon>Sar</taxon>
        <taxon>Alveolata</taxon>
        <taxon>Dinophyceae</taxon>
        <taxon>Suessiales</taxon>
        <taxon>Suessiaceae</taxon>
        <taxon>Polarella</taxon>
    </lineage>
</organism>
<feature type="non-terminal residue" evidence="2">
    <location>
        <position position="1"/>
    </location>
</feature>
<sequence>PRALSGAGAQISGSRWSPPSGARSEASPVGGELPDGPSDVSRVSLGVETLVRRCAHVSAGQQDLQHRLQLQGQEVQLLEEAGALQQRLLRSFEHEA</sequence>
<name>A0A813FJ81_POLGL</name>